<dbReference type="InterPro" id="IPR011051">
    <property type="entry name" value="RmlC_Cupin_sf"/>
</dbReference>
<dbReference type="GO" id="GO:0003700">
    <property type="term" value="F:DNA-binding transcription factor activity"/>
    <property type="evidence" value="ECO:0007669"/>
    <property type="project" value="TreeGrafter"/>
</dbReference>
<dbReference type="PANTHER" id="PTHR46797">
    <property type="entry name" value="HTH-TYPE TRANSCRIPTIONAL REGULATOR"/>
    <property type="match status" value="1"/>
</dbReference>
<keyword evidence="1" id="KW-0238">DNA-binding</keyword>
<protein>
    <submittedName>
        <fullName evidence="3">Helix-turn-helix domain-containing protein</fullName>
    </submittedName>
</protein>
<dbReference type="InterPro" id="IPR014710">
    <property type="entry name" value="RmlC-like_jellyroll"/>
</dbReference>
<dbReference type="Gene3D" id="2.60.120.10">
    <property type="entry name" value="Jelly Rolls"/>
    <property type="match status" value="1"/>
</dbReference>
<evidence type="ECO:0000313" key="3">
    <source>
        <dbReference type="EMBL" id="QIE55656.1"/>
    </source>
</evidence>
<dbReference type="InterPro" id="IPR013096">
    <property type="entry name" value="Cupin_2"/>
</dbReference>
<dbReference type="KEGG" id="hdh:G5B40_09480"/>
<dbReference type="SUPFAM" id="SSF51182">
    <property type="entry name" value="RmlC-like cupins"/>
    <property type="match status" value="1"/>
</dbReference>
<dbReference type="PROSITE" id="PS50943">
    <property type="entry name" value="HTH_CROC1"/>
    <property type="match status" value="1"/>
</dbReference>
<dbReference type="GO" id="GO:0003677">
    <property type="term" value="F:DNA binding"/>
    <property type="evidence" value="ECO:0007669"/>
    <property type="project" value="UniProtKB-KW"/>
</dbReference>
<dbReference type="SMART" id="SM00530">
    <property type="entry name" value="HTH_XRE"/>
    <property type="match status" value="1"/>
</dbReference>
<sequence length="191" mass="20903">MSQILGTRVRQIREGRRWSLRETADRTGVSKSMLSKIERDAVSPTATLLGRLAEGLGISISQLIGGEEPCGDVMFMPAREQPVFRVPTTGFERRSLSPVAHGNGSVDFVANILPPLQSSGTFPPHHDAVEETLVVAVGRLRLHLGAAQYDIDTNDAIYYRAHLSHRFDNPSESETALFYIMVNNAAVADTS</sequence>
<proteinExistence type="predicted"/>
<dbReference type="Proteomes" id="UP000503336">
    <property type="component" value="Chromosome"/>
</dbReference>
<dbReference type="CDD" id="cd00093">
    <property type="entry name" value="HTH_XRE"/>
    <property type="match status" value="1"/>
</dbReference>
<dbReference type="EMBL" id="CP049056">
    <property type="protein sequence ID" value="QIE55656.1"/>
    <property type="molecule type" value="Genomic_DNA"/>
</dbReference>
<dbReference type="Pfam" id="PF07883">
    <property type="entry name" value="Cupin_2"/>
    <property type="match status" value="1"/>
</dbReference>
<keyword evidence="4" id="KW-1185">Reference proteome</keyword>
<dbReference type="Pfam" id="PF01381">
    <property type="entry name" value="HTH_3"/>
    <property type="match status" value="1"/>
</dbReference>
<dbReference type="SUPFAM" id="SSF47413">
    <property type="entry name" value="lambda repressor-like DNA-binding domains"/>
    <property type="match status" value="1"/>
</dbReference>
<evidence type="ECO:0000259" key="2">
    <source>
        <dbReference type="PROSITE" id="PS50943"/>
    </source>
</evidence>
<name>A0A7L5BZG4_9RHOB</name>
<dbReference type="CDD" id="cd02209">
    <property type="entry name" value="cupin_XRE_C"/>
    <property type="match status" value="1"/>
</dbReference>
<reference evidence="3 4" key="1">
    <citation type="submission" date="2020-02" db="EMBL/GenBank/DDBJ databases">
        <title>complete genome sequence of Rhodobacteraceae bacterium.</title>
        <authorList>
            <person name="Park J."/>
            <person name="Kim Y.-S."/>
            <person name="Kim K.-H."/>
        </authorList>
    </citation>
    <scope>NUCLEOTIDE SEQUENCE [LARGE SCALE GENOMIC DNA]</scope>
    <source>
        <strain evidence="3 4">RR4-56</strain>
    </source>
</reference>
<dbReference type="InterPro" id="IPR010982">
    <property type="entry name" value="Lambda_DNA-bd_dom_sf"/>
</dbReference>
<organism evidence="3 4">
    <name type="scientific">Pikeienuella piscinae</name>
    <dbReference type="NCBI Taxonomy" id="2748098"/>
    <lineage>
        <taxon>Bacteria</taxon>
        <taxon>Pseudomonadati</taxon>
        <taxon>Pseudomonadota</taxon>
        <taxon>Alphaproteobacteria</taxon>
        <taxon>Rhodobacterales</taxon>
        <taxon>Paracoccaceae</taxon>
        <taxon>Pikeienuella</taxon>
    </lineage>
</organism>
<dbReference type="GO" id="GO:0005829">
    <property type="term" value="C:cytosol"/>
    <property type="evidence" value="ECO:0007669"/>
    <property type="project" value="TreeGrafter"/>
</dbReference>
<dbReference type="RefSeq" id="WP_165097868.1">
    <property type="nucleotide sequence ID" value="NZ_CP049056.1"/>
</dbReference>
<feature type="domain" description="HTH cro/C1-type" evidence="2">
    <location>
        <begin position="9"/>
        <end position="63"/>
    </location>
</feature>
<evidence type="ECO:0000313" key="4">
    <source>
        <dbReference type="Proteomes" id="UP000503336"/>
    </source>
</evidence>
<evidence type="ECO:0000256" key="1">
    <source>
        <dbReference type="ARBA" id="ARBA00023125"/>
    </source>
</evidence>
<accession>A0A7L5BZG4</accession>
<gene>
    <name evidence="3" type="ORF">G5B40_09480</name>
</gene>
<dbReference type="InterPro" id="IPR001387">
    <property type="entry name" value="Cro/C1-type_HTH"/>
</dbReference>
<dbReference type="PANTHER" id="PTHR46797:SF10">
    <property type="entry name" value="BLR1115 PROTEIN"/>
    <property type="match status" value="1"/>
</dbReference>
<dbReference type="Gene3D" id="1.10.260.40">
    <property type="entry name" value="lambda repressor-like DNA-binding domains"/>
    <property type="match status" value="1"/>
</dbReference>
<dbReference type="AlphaFoldDB" id="A0A7L5BZG4"/>
<dbReference type="InterPro" id="IPR050807">
    <property type="entry name" value="TransReg_Diox_bact_type"/>
</dbReference>